<keyword evidence="3" id="KW-1134">Transmembrane beta strand</keyword>
<evidence type="ECO:0000256" key="3">
    <source>
        <dbReference type="ARBA" id="ARBA00022452"/>
    </source>
</evidence>
<evidence type="ECO:0000256" key="5">
    <source>
        <dbReference type="ARBA" id="ARBA00022729"/>
    </source>
</evidence>
<dbReference type="Gene3D" id="2.60.40.1120">
    <property type="entry name" value="Carboxypeptidase-like, regulatory domain"/>
    <property type="match status" value="1"/>
</dbReference>
<dbReference type="PANTHER" id="PTHR30069">
    <property type="entry name" value="TONB-DEPENDENT OUTER MEMBRANE RECEPTOR"/>
    <property type="match status" value="1"/>
</dbReference>
<dbReference type="PANTHER" id="PTHR30069:SF29">
    <property type="entry name" value="HEMOGLOBIN AND HEMOGLOBIN-HAPTOGLOBIN-BINDING PROTEIN 1-RELATED"/>
    <property type="match status" value="1"/>
</dbReference>
<organism evidence="9">
    <name type="scientific">uncultured Cytophagales bacterium</name>
    <dbReference type="NCBI Taxonomy" id="158755"/>
    <lineage>
        <taxon>Bacteria</taxon>
        <taxon>Pseudomonadati</taxon>
        <taxon>Bacteroidota</taxon>
        <taxon>Sphingobacteriia</taxon>
        <taxon>Sphingobacteriales</taxon>
        <taxon>environmental samples</taxon>
    </lineage>
</organism>
<keyword evidence="5" id="KW-0732">Signal</keyword>
<dbReference type="SUPFAM" id="SSF56935">
    <property type="entry name" value="Porins"/>
    <property type="match status" value="1"/>
</dbReference>
<evidence type="ECO:0000256" key="6">
    <source>
        <dbReference type="ARBA" id="ARBA00023136"/>
    </source>
</evidence>
<reference evidence="9" key="1">
    <citation type="submission" date="2020-02" db="EMBL/GenBank/DDBJ databases">
        <authorList>
            <person name="Meier V. D."/>
        </authorList>
    </citation>
    <scope>NUCLEOTIDE SEQUENCE</scope>
    <source>
        <strain evidence="9">AVDCRST_MAG56</strain>
    </source>
</reference>
<feature type="domain" description="TonB-dependent receptor plug" evidence="8">
    <location>
        <begin position="145"/>
        <end position="237"/>
    </location>
</feature>
<comment type="subcellular location">
    <subcellularLocation>
        <location evidence="1">Cell outer membrane</location>
        <topology evidence="1">Multi-pass membrane protein</topology>
    </subcellularLocation>
</comment>
<keyword evidence="9" id="KW-0675">Receptor</keyword>
<evidence type="ECO:0000256" key="4">
    <source>
        <dbReference type="ARBA" id="ARBA00022692"/>
    </source>
</evidence>
<evidence type="ECO:0000256" key="1">
    <source>
        <dbReference type="ARBA" id="ARBA00004571"/>
    </source>
</evidence>
<protein>
    <submittedName>
        <fullName evidence="9">Putative ferric aerobactin receptor</fullName>
    </submittedName>
</protein>
<dbReference type="SUPFAM" id="SSF49464">
    <property type="entry name" value="Carboxypeptidase regulatory domain-like"/>
    <property type="match status" value="1"/>
</dbReference>
<keyword evidence="6" id="KW-0472">Membrane</keyword>
<keyword evidence="4" id="KW-0812">Transmembrane</keyword>
<dbReference type="InterPro" id="IPR039426">
    <property type="entry name" value="TonB-dep_rcpt-like"/>
</dbReference>
<feature type="non-terminal residue" evidence="9">
    <location>
        <position position="628"/>
    </location>
</feature>
<keyword evidence="7" id="KW-0998">Cell outer membrane</keyword>
<dbReference type="InterPro" id="IPR012910">
    <property type="entry name" value="Plug_dom"/>
</dbReference>
<dbReference type="Pfam" id="PF13620">
    <property type="entry name" value="CarboxypepD_reg"/>
    <property type="match status" value="1"/>
</dbReference>
<dbReference type="InterPro" id="IPR036942">
    <property type="entry name" value="Beta-barrel_TonB_sf"/>
</dbReference>
<dbReference type="GO" id="GO:0044718">
    <property type="term" value="P:siderophore transmembrane transport"/>
    <property type="evidence" value="ECO:0007669"/>
    <property type="project" value="TreeGrafter"/>
</dbReference>
<evidence type="ECO:0000259" key="8">
    <source>
        <dbReference type="Pfam" id="PF07715"/>
    </source>
</evidence>
<name>A0A6J4I109_9SPHI</name>
<sequence>MPGGPRRLRWLLSLVCMAWAGLGIPLRAQNPAAPVRQRPAVVQGRVTDTDGKAIAGASLAVGETRLGTSSDEEGRFRLEVPAGRPLLLAVTALGYQPRQVPVQGTPGEVQALDVVLLSQIIALEGVDVKASRGLEGRGEAGVVKIDPKQVQNLPSPFGDFNKTLATLPGVVSNNELSSTYSVRGGSFDENLVYVNGIEVYRPFLVRSGQQEGLSFINPDLVSAITFSSGGWQPKYGDKLSSVLNIDYKQPAALRGSLTAGLLGGAAHLEAGSKNGRVAFLGGVRQKRSQYLLNTLEVKGEYLPRFTDAQGYLHVDLSKEKSSAGLPKSELGVLFSLARNRYFTRPANRRSTFGTLTRLQQLSIVFSGEESLEYDMYQGGLKFTRRPNDRLTLHLIASAMQTTERENANVDGTYRLCDLNGQTCTGTVELGSQLQYVNNRLGAAVVSAENRSEWVPDTRHSLEWGAKVSGERIRDELNEFLLIDSAGNTRIPEQLRTGLDLNTGRFSAYAQHTFAPDNAHRFTYGGRVGYWTLNRQWLFSPSFQYTFQPAWEKEVLFKLAAGVYRQPPFYRELRDRSGVLNAGLRAQSALHLIAGAERRLRLWSRDFVLNAEAYYKNLWDVVAYDVENV</sequence>
<dbReference type="GO" id="GO:0015344">
    <property type="term" value="F:siderophore uptake transmembrane transporter activity"/>
    <property type="evidence" value="ECO:0007669"/>
    <property type="project" value="TreeGrafter"/>
</dbReference>
<dbReference type="AlphaFoldDB" id="A0A6J4I109"/>
<dbReference type="InterPro" id="IPR008969">
    <property type="entry name" value="CarboxyPept-like_regulatory"/>
</dbReference>
<proteinExistence type="predicted"/>
<evidence type="ECO:0000256" key="7">
    <source>
        <dbReference type="ARBA" id="ARBA00023237"/>
    </source>
</evidence>
<keyword evidence="2" id="KW-0813">Transport</keyword>
<dbReference type="Gene3D" id="2.40.170.20">
    <property type="entry name" value="TonB-dependent receptor, beta-barrel domain"/>
    <property type="match status" value="1"/>
</dbReference>
<gene>
    <name evidence="9" type="ORF">AVDCRST_MAG56-1305</name>
</gene>
<dbReference type="EMBL" id="CADCTQ010000123">
    <property type="protein sequence ID" value="CAA9238655.1"/>
    <property type="molecule type" value="Genomic_DNA"/>
</dbReference>
<dbReference type="Pfam" id="PF07715">
    <property type="entry name" value="Plug"/>
    <property type="match status" value="1"/>
</dbReference>
<evidence type="ECO:0000256" key="2">
    <source>
        <dbReference type="ARBA" id="ARBA00022448"/>
    </source>
</evidence>
<evidence type="ECO:0000313" key="9">
    <source>
        <dbReference type="EMBL" id="CAA9238655.1"/>
    </source>
</evidence>
<accession>A0A6J4I109</accession>
<dbReference type="InterPro" id="IPR037066">
    <property type="entry name" value="Plug_dom_sf"/>
</dbReference>
<dbReference type="Gene3D" id="2.170.130.10">
    <property type="entry name" value="TonB-dependent receptor, plug domain"/>
    <property type="match status" value="1"/>
</dbReference>
<dbReference type="GO" id="GO:0009279">
    <property type="term" value="C:cell outer membrane"/>
    <property type="evidence" value="ECO:0007669"/>
    <property type="project" value="UniProtKB-SubCell"/>
</dbReference>